<dbReference type="SUPFAM" id="SSF48452">
    <property type="entry name" value="TPR-like"/>
    <property type="match status" value="2"/>
</dbReference>
<dbReference type="InterPro" id="IPR019734">
    <property type="entry name" value="TPR_rpt"/>
</dbReference>
<evidence type="ECO:0000313" key="5">
    <source>
        <dbReference type="Proteomes" id="UP000032289"/>
    </source>
</evidence>
<dbReference type="InterPro" id="IPR051012">
    <property type="entry name" value="CellSynth/LPSAsmb/PSIAsmb"/>
</dbReference>
<feature type="repeat" description="TPR" evidence="3">
    <location>
        <begin position="274"/>
        <end position="307"/>
    </location>
</feature>
<comment type="caution">
    <text evidence="4">The sequence shown here is derived from an EMBL/GenBank/DDBJ whole genome shotgun (WGS) entry which is preliminary data.</text>
</comment>
<dbReference type="EMBL" id="JWHT01000041">
    <property type="protein sequence ID" value="KIU22384.1"/>
    <property type="molecule type" value="Genomic_DNA"/>
</dbReference>
<sequence>MATFAERMLDELSGGQLEDAKKSFASSLRYDDDDTVYSLAEELYGLGFSSQAKRAYQKLLEKYPDEDQLRTALADIAIDEDKTDEAIAYLAEISPESNAYIESLLVLADLYQSEGLNEAAEAKLREAYDLAPEESIIKFALAEFYFATGQYNTAIPFYRELLQAGERRFSGLDIASRIGVAYALVGNFKNALGYLEQIKTTDLTPDVRFQLGMTYAADPETADKAIDALEELQEIDPSYAGLYEPLGQLYEDTNDQEQALITYQAGIAVDVFNTTLYQRAAAVAQIQGEDEEADRIYREALENNPEDLTLTIGYSNLLVAMGDHVGNINLLNAFLGEDDSETDPQLYWNLAQSYTALEDFEMATKYWNAALPFFLDNINFLKPAYYYFREEGETALAEEALFNYTQLAPNDYEMAELYDQLKEEKGL</sequence>
<dbReference type="PANTHER" id="PTHR45586">
    <property type="entry name" value="TPR REPEAT-CONTAINING PROTEIN PA4667"/>
    <property type="match status" value="1"/>
</dbReference>
<proteinExistence type="predicted"/>
<dbReference type="PANTHER" id="PTHR45586:SF15">
    <property type="entry name" value="TPR REPEAT-CONTAINING PROTEIN YPIA"/>
    <property type="match status" value="1"/>
</dbReference>
<dbReference type="PROSITE" id="PS50005">
    <property type="entry name" value="TPR"/>
    <property type="match status" value="1"/>
</dbReference>
<protein>
    <submittedName>
        <fullName evidence="4">Cellulose synthase subunit BcsC</fullName>
    </submittedName>
</protein>
<name>A0A0D1KBR9_9LACO</name>
<organism evidence="4 5">
    <name type="scientific">Weissella cibaria</name>
    <dbReference type="NCBI Taxonomy" id="137591"/>
    <lineage>
        <taxon>Bacteria</taxon>
        <taxon>Bacillati</taxon>
        <taxon>Bacillota</taxon>
        <taxon>Bacilli</taxon>
        <taxon>Lactobacillales</taxon>
        <taxon>Lactobacillaceae</taxon>
        <taxon>Weissella</taxon>
    </lineage>
</organism>
<dbReference type="RefSeq" id="WP_043941607.1">
    <property type="nucleotide sequence ID" value="NZ_JWHT01000041.1"/>
</dbReference>
<dbReference type="SMART" id="SM00028">
    <property type="entry name" value="TPR"/>
    <property type="match status" value="7"/>
</dbReference>
<evidence type="ECO:0000256" key="1">
    <source>
        <dbReference type="ARBA" id="ARBA00022737"/>
    </source>
</evidence>
<dbReference type="Gene3D" id="1.25.40.10">
    <property type="entry name" value="Tetratricopeptide repeat domain"/>
    <property type="match status" value="3"/>
</dbReference>
<evidence type="ECO:0000313" key="4">
    <source>
        <dbReference type="EMBL" id="KIU22384.1"/>
    </source>
</evidence>
<evidence type="ECO:0000256" key="3">
    <source>
        <dbReference type="PROSITE-ProRule" id="PRU00339"/>
    </source>
</evidence>
<gene>
    <name evidence="4" type="ORF">ab3b_01779</name>
</gene>
<accession>A0A0D1KBR9</accession>
<dbReference type="Proteomes" id="UP000032289">
    <property type="component" value="Unassembled WGS sequence"/>
</dbReference>
<keyword evidence="1" id="KW-0677">Repeat</keyword>
<dbReference type="PATRIC" id="fig|137591.24.peg.1726"/>
<dbReference type="Pfam" id="PF13429">
    <property type="entry name" value="TPR_15"/>
    <property type="match status" value="2"/>
</dbReference>
<evidence type="ECO:0000256" key="2">
    <source>
        <dbReference type="ARBA" id="ARBA00022803"/>
    </source>
</evidence>
<keyword evidence="2 3" id="KW-0802">TPR repeat</keyword>
<reference evidence="4 5" key="1">
    <citation type="journal article" date="2015" name="Microbiology (Mosc.)">
        <title>Genomics of the Weissella cibaria species with an examination of its metabolic traits.</title>
        <authorList>
            <person name="Lynch K.M."/>
            <person name="Lucid A."/>
            <person name="Arendt E.K."/>
            <person name="Sleator R.D."/>
            <person name="Lucey B."/>
            <person name="Coffey A."/>
        </authorList>
    </citation>
    <scope>NUCLEOTIDE SEQUENCE [LARGE SCALE GENOMIC DNA]</scope>
    <source>
        <strain evidence="4 5">AB3b</strain>
    </source>
</reference>
<dbReference type="AlphaFoldDB" id="A0A0D1KBR9"/>
<dbReference type="InterPro" id="IPR011990">
    <property type="entry name" value="TPR-like_helical_dom_sf"/>
</dbReference>